<feature type="domain" description="Rad60/SUMO-like" evidence="1">
    <location>
        <begin position="41"/>
        <end position="90"/>
    </location>
</feature>
<comment type="caution">
    <text evidence="2">The sequence shown here is derived from an EMBL/GenBank/DDBJ whole genome shotgun (WGS) entry which is preliminary data.</text>
</comment>
<name>A0A396IPD8_MEDTR</name>
<evidence type="ECO:0000313" key="3">
    <source>
        <dbReference type="Proteomes" id="UP000265566"/>
    </source>
</evidence>
<dbReference type="Gramene" id="rna15324">
    <property type="protein sequence ID" value="RHN67170.1"/>
    <property type="gene ID" value="gene15324"/>
</dbReference>
<dbReference type="AlphaFoldDB" id="A0A396IPD8"/>
<dbReference type="EMBL" id="PSQE01000003">
    <property type="protein sequence ID" value="RHN67170.1"/>
    <property type="molecule type" value="Genomic_DNA"/>
</dbReference>
<dbReference type="Proteomes" id="UP000265566">
    <property type="component" value="Chromosome 3"/>
</dbReference>
<evidence type="ECO:0000259" key="1">
    <source>
        <dbReference type="Pfam" id="PF11976"/>
    </source>
</evidence>
<dbReference type="InterPro" id="IPR029071">
    <property type="entry name" value="Ubiquitin-like_domsf"/>
</dbReference>
<dbReference type="Pfam" id="PF11976">
    <property type="entry name" value="Rad60-SLD"/>
    <property type="match status" value="1"/>
</dbReference>
<proteinExistence type="predicted"/>
<dbReference type="InterPro" id="IPR022617">
    <property type="entry name" value="Rad60/SUMO-like_dom"/>
</dbReference>
<evidence type="ECO:0000313" key="2">
    <source>
        <dbReference type="EMBL" id="RHN67170.1"/>
    </source>
</evidence>
<dbReference type="PANTHER" id="PTHR10562">
    <property type="entry name" value="SMALL UBIQUITIN-RELATED MODIFIER"/>
    <property type="match status" value="1"/>
</dbReference>
<sequence>MDGDIIHTMCDFGRDIVLNVKGQRKGVPVLFLFDWFWDGFDGYEASFTMDECSRLEKLMDFYCRRYCLDITEVVFLFNGRLIRADQTPAEVCV</sequence>
<dbReference type="Gene3D" id="3.10.20.90">
    <property type="entry name" value="Phosphatidylinositol 3-kinase Catalytic Subunit, Chain A, domain 1"/>
    <property type="match status" value="1"/>
</dbReference>
<organism evidence="2 3">
    <name type="scientific">Medicago truncatula</name>
    <name type="common">Barrel medic</name>
    <name type="synonym">Medicago tribuloides</name>
    <dbReference type="NCBI Taxonomy" id="3880"/>
    <lineage>
        <taxon>Eukaryota</taxon>
        <taxon>Viridiplantae</taxon>
        <taxon>Streptophyta</taxon>
        <taxon>Embryophyta</taxon>
        <taxon>Tracheophyta</taxon>
        <taxon>Spermatophyta</taxon>
        <taxon>Magnoliopsida</taxon>
        <taxon>eudicotyledons</taxon>
        <taxon>Gunneridae</taxon>
        <taxon>Pentapetalae</taxon>
        <taxon>rosids</taxon>
        <taxon>fabids</taxon>
        <taxon>Fabales</taxon>
        <taxon>Fabaceae</taxon>
        <taxon>Papilionoideae</taxon>
        <taxon>50 kb inversion clade</taxon>
        <taxon>NPAAA clade</taxon>
        <taxon>Hologalegina</taxon>
        <taxon>IRL clade</taxon>
        <taxon>Trifolieae</taxon>
        <taxon>Medicago</taxon>
    </lineage>
</organism>
<accession>A0A396IPD8</accession>
<protein>
    <submittedName>
        <fullName evidence="2">Putative Rad60/SUMO-like domain-containing protein</fullName>
    </submittedName>
</protein>
<gene>
    <name evidence="2" type="ORF">MtrunA17_Chr3g0099841</name>
</gene>
<reference evidence="3" key="1">
    <citation type="journal article" date="2018" name="Nat. Plants">
        <title>Whole-genome landscape of Medicago truncatula symbiotic genes.</title>
        <authorList>
            <person name="Pecrix Y."/>
            <person name="Staton S.E."/>
            <person name="Sallet E."/>
            <person name="Lelandais-Briere C."/>
            <person name="Moreau S."/>
            <person name="Carrere S."/>
            <person name="Blein T."/>
            <person name="Jardinaud M.F."/>
            <person name="Latrasse D."/>
            <person name="Zouine M."/>
            <person name="Zahm M."/>
            <person name="Kreplak J."/>
            <person name="Mayjonade B."/>
            <person name="Satge C."/>
            <person name="Perez M."/>
            <person name="Cauet S."/>
            <person name="Marande W."/>
            <person name="Chantry-Darmon C."/>
            <person name="Lopez-Roques C."/>
            <person name="Bouchez O."/>
            <person name="Berard A."/>
            <person name="Debelle F."/>
            <person name="Munos S."/>
            <person name="Bendahmane A."/>
            <person name="Berges H."/>
            <person name="Niebel A."/>
            <person name="Buitink J."/>
            <person name="Frugier F."/>
            <person name="Benhamed M."/>
            <person name="Crespi M."/>
            <person name="Gouzy J."/>
            <person name="Gamas P."/>
        </authorList>
    </citation>
    <scope>NUCLEOTIDE SEQUENCE [LARGE SCALE GENOMIC DNA]</scope>
    <source>
        <strain evidence="3">cv. Jemalong A17</strain>
    </source>
</reference>
<dbReference type="SUPFAM" id="SSF54236">
    <property type="entry name" value="Ubiquitin-like"/>
    <property type="match status" value="1"/>
</dbReference>